<gene>
    <name evidence="5" type="ORF">MPLDJ20_150077</name>
</gene>
<dbReference type="GO" id="GO:0006865">
    <property type="term" value="P:amino acid transport"/>
    <property type="evidence" value="ECO:0007669"/>
    <property type="project" value="UniProtKB-KW"/>
</dbReference>
<evidence type="ECO:0000256" key="1">
    <source>
        <dbReference type="ARBA" id="ARBA00010062"/>
    </source>
</evidence>
<comment type="similarity">
    <text evidence="1">Belongs to the leucine-binding protein family.</text>
</comment>
<dbReference type="Gene3D" id="3.40.50.2300">
    <property type="match status" value="2"/>
</dbReference>
<evidence type="ECO:0000313" key="5">
    <source>
        <dbReference type="EMBL" id="CDX32209.1"/>
    </source>
</evidence>
<dbReference type="InterPro" id="IPR051010">
    <property type="entry name" value="BCAA_transport"/>
</dbReference>
<feature type="domain" description="Leucine-binding protein" evidence="4">
    <location>
        <begin position="45"/>
        <end position="392"/>
    </location>
</feature>
<organism evidence="5 6">
    <name type="scientific">Mesorhizobium plurifarium</name>
    <dbReference type="NCBI Taxonomy" id="69974"/>
    <lineage>
        <taxon>Bacteria</taxon>
        <taxon>Pseudomonadati</taxon>
        <taxon>Pseudomonadota</taxon>
        <taxon>Alphaproteobacteria</taxon>
        <taxon>Hyphomicrobiales</taxon>
        <taxon>Phyllobacteriaceae</taxon>
        <taxon>Mesorhizobium</taxon>
    </lineage>
</organism>
<dbReference type="SUPFAM" id="SSF53822">
    <property type="entry name" value="Periplasmic binding protein-like I"/>
    <property type="match status" value="1"/>
</dbReference>
<dbReference type="PANTHER" id="PTHR30483">
    <property type="entry name" value="LEUCINE-SPECIFIC-BINDING PROTEIN"/>
    <property type="match status" value="1"/>
</dbReference>
<dbReference type="EC" id="3.4.22.34" evidence="5"/>
<sequence length="441" mass="47245">MDEKRDCEMGSSRRGFLKGGLLGLGSAAVLATLNESAVAQSADPVIVGAPLQLTGAGAADGIEFKQGLELAAEEINASGGILGRQVKIVTADTESGGDDLITSAGQRLIDRDGASALIAGYNFGSQTALQNVAADASVVYLHADTARAHTDLVSKNPGRYWGSFMYCPSELYYGFAFLNFIKHLEDTGQLKAPNKKIAIVTGPLVYSINIANSIKSDAAKYGYEISLFETVQAPTTDWGPTLAKLREDKPGFIVVTHFFPQDQAQFMIQFLANPTNSLVYLQYGASLAAFRDLAGDASVGVLYATNIGVLSGEVSEEFAKKYLGRYGAKASPNGGAQTYEALHLFAQAAALAGGVGKAYEEEQSKKVAARLKESIFRGPTGVIRFDQKAQQAFSYPVQTKDPSLGMAHIFSQIKRKEENGYIISPTPYETAQFELPKWMQA</sequence>
<evidence type="ECO:0000256" key="2">
    <source>
        <dbReference type="ARBA" id="ARBA00022729"/>
    </source>
</evidence>
<evidence type="ECO:0000259" key="4">
    <source>
        <dbReference type="Pfam" id="PF13458"/>
    </source>
</evidence>
<keyword evidence="3" id="KW-0813">Transport</keyword>
<dbReference type="AlphaFoldDB" id="A0A090ESY8"/>
<dbReference type="GO" id="GO:0004197">
    <property type="term" value="F:cysteine-type endopeptidase activity"/>
    <property type="evidence" value="ECO:0007669"/>
    <property type="project" value="UniProtKB-EC"/>
</dbReference>
<accession>A0A090ESY8</accession>
<dbReference type="Proteomes" id="UP000046373">
    <property type="component" value="Unassembled WGS sequence"/>
</dbReference>
<name>A0A090ESY8_MESPL</name>
<keyword evidence="2" id="KW-0732">Signal</keyword>
<dbReference type="InterPro" id="IPR006311">
    <property type="entry name" value="TAT_signal"/>
</dbReference>
<evidence type="ECO:0000256" key="3">
    <source>
        <dbReference type="ARBA" id="ARBA00022970"/>
    </source>
</evidence>
<evidence type="ECO:0000313" key="6">
    <source>
        <dbReference type="Proteomes" id="UP000046373"/>
    </source>
</evidence>
<dbReference type="PROSITE" id="PS51318">
    <property type="entry name" value="TAT"/>
    <property type="match status" value="1"/>
</dbReference>
<reference evidence="5 6" key="1">
    <citation type="submission" date="2014-08" db="EMBL/GenBank/DDBJ databases">
        <authorList>
            <person name="Moulin Lionel"/>
        </authorList>
    </citation>
    <scope>NUCLEOTIDE SEQUENCE [LARGE SCALE GENOMIC DNA]</scope>
</reference>
<dbReference type="PANTHER" id="PTHR30483:SF6">
    <property type="entry name" value="PERIPLASMIC BINDING PROTEIN OF ABC TRANSPORTER FOR NATURAL AMINO ACIDS"/>
    <property type="match status" value="1"/>
</dbReference>
<proteinExistence type="inferred from homology"/>
<dbReference type="EMBL" id="CCNB01000007">
    <property type="protein sequence ID" value="CDX32209.1"/>
    <property type="molecule type" value="Genomic_DNA"/>
</dbReference>
<keyword evidence="3" id="KW-0029">Amino-acid transport</keyword>
<protein>
    <submittedName>
        <fullName evidence="5">Putative Branched-chain amino acid ABC transporter, periplasmic branched-chain amino acid-binding protein</fullName>
        <ecNumber evidence="5">3.4.22.34</ecNumber>
    </submittedName>
</protein>
<dbReference type="InterPro" id="IPR028082">
    <property type="entry name" value="Peripla_BP_I"/>
</dbReference>
<dbReference type="Pfam" id="PF13458">
    <property type="entry name" value="Peripla_BP_6"/>
    <property type="match status" value="1"/>
</dbReference>
<dbReference type="InterPro" id="IPR028081">
    <property type="entry name" value="Leu-bd"/>
</dbReference>
<keyword evidence="5" id="KW-0378">Hydrolase</keyword>